<feature type="compositionally biased region" description="Polar residues" evidence="2">
    <location>
        <begin position="446"/>
        <end position="483"/>
    </location>
</feature>
<gene>
    <name evidence="4" type="ORF">EW146_g4865</name>
</gene>
<sequence>MAASLMDETSEIYSLYSHPAMTRASTADYSEPVATPLDVDEIESRSSLKQSVLGPRLMSTRRNGDTARVYSGASDVPHLQSADRPLTMVPETREYDPEPYGPYFSRQPNQLSSSSGAKDLKRHRSTKELIRQFELLDPTPPVSSLVRTPSPAVNVKRFQGLSPPRPGKVEKKKSPLRQSLRNLLSVFSKKGKASNKDNSDTFLRPPRPAAPIPQGNISLDDPFLETRLDPVSRKQTKPGSAICISPTYALYSGSLLHLSGPSSSILPVWTSCEVVLHATHLLLTSRTSQGTPSTEVISLLNCADVRSLSLKDLEQDERDLLPAQRKEDTVKVFELLFDDRKGQRFAGPSVKERAGWVSAIWDAILCAQDKSIHERNKAEMKKVLRVNVETSEASSVDIAPTSAHESSTVDLATSPSHARSTPISAHGTDRDLPPLPQDSETLFDELTQNWTPRTSRLLSVNSPTSSRLSPAPSPTSRSQSPSIMNLGHMSVVKQRLADIQRTNSNMSSSSHSGRSSLSTRPTTPASSRNSSMKTSCRPLGLERPHNDKGESRRSPISSGSDISSPVSSVSHYSGMTTPRPKSAFRMRDEMREQDKTLPKTRASGKDISGLGGVTHDHTGPYYTAEQTMLQPTAMDEISTVLEALDIHSARHHEHTSALEDRIVAVHGNVKDVSEEIRLAKTERERDSAQLKEMHSMLQDVGRTIACGRPVDNSEGLAHISEKLDTIANDLQQSRNLAADVYEPRSISLAEAAPIAEALDEINSRMRDDFPALLDVLKEMKSHQSSSSTILRDVSASAMPDSSPSTEAIPGMNEKLETLLTVVKGLDIAQLDKGEASRTGVVEEILTLLKDAQGQRNLQMEQQSDGVRYLNELNTWLEAFVNTGTAQIQQVAAGVQHLCKSVGIANELQDEDEGNNAEAGDQSETLLGSIRQLVADGKMREQDSANLQRAIDGLIAAMNEDMRKNAEMRNAYTTESVIGLIDRQRQDHERMLKSLATELSDDIRGERLRFVEAMKEATAINVQVHVEEFKKELTREVLLMTQEVGRLQRERQTLEQQIADLFAFYARQKQAMGNGARAQPLSQPAPKAKSRAISQGRALPNPPGA</sequence>
<feature type="compositionally biased region" description="Low complexity" evidence="2">
    <location>
        <begin position="504"/>
        <end position="518"/>
    </location>
</feature>
<feature type="domain" description="PH" evidence="3">
    <location>
        <begin position="248"/>
        <end position="365"/>
    </location>
</feature>
<proteinExistence type="predicted"/>
<feature type="region of interest" description="Disordered" evidence="2">
    <location>
        <begin position="38"/>
        <end position="64"/>
    </location>
</feature>
<accession>A0A4S4LYZ1</accession>
<feature type="compositionally biased region" description="Polar residues" evidence="2">
    <location>
        <begin position="106"/>
        <end position="116"/>
    </location>
</feature>
<feature type="region of interest" description="Disordered" evidence="2">
    <location>
        <begin position="1072"/>
        <end position="1104"/>
    </location>
</feature>
<feature type="region of interest" description="Disordered" evidence="2">
    <location>
        <begin position="787"/>
        <end position="808"/>
    </location>
</feature>
<dbReference type="Proteomes" id="UP000310158">
    <property type="component" value="Unassembled WGS sequence"/>
</dbReference>
<feature type="coiled-coil region" evidence="1">
    <location>
        <begin position="1029"/>
        <end position="1056"/>
    </location>
</feature>
<evidence type="ECO:0000256" key="1">
    <source>
        <dbReference type="SAM" id="Coils"/>
    </source>
</evidence>
<feature type="region of interest" description="Disordered" evidence="2">
    <location>
        <begin position="190"/>
        <end position="216"/>
    </location>
</feature>
<organism evidence="4 5">
    <name type="scientific">Bondarzewia mesenterica</name>
    <dbReference type="NCBI Taxonomy" id="1095465"/>
    <lineage>
        <taxon>Eukaryota</taxon>
        <taxon>Fungi</taxon>
        <taxon>Dikarya</taxon>
        <taxon>Basidiomycota</taxon>
        <taxon>Agaricomycotina</taxon>
        <taxon>Agaricomycetes</taxon>
        <taxon>Russulales</taxon>
        <taxon>Bondarzewiaceae</taxon>
        <taxon>Bondarzewia</taxon>
    </lineage>
</organism>
<feature type="region of interest" description="Disordered" evidence="2">
    <location>
        <begin position="76"/>
        <end position="123"/>
    </location>
</feature>
<dbReference type="SMART" id="SM00233">
    <property type="entry name" value="PH"/>
    <property type="match status" value="1"/>
</dbReference>
<dbReference type="CDD" id="cd00821">
    <property type="entry name" value="PH"/>
    <property type="match status" value="1"/>
</dbReference>
<keyword evidence="1" id="KW-0175">Coiled coil</keyword>
<keyword evidence="5" id="KW-1185">Reference proteome</keyword>
<reference evidence="4 5" key="1">
    <citation type="submission" date="2019-02" db="EMBL/GenBank/DDBJ databases">
        <title>Genome sequencing of the rare red list fungi Bondarzewia mesenterica.</title>
        <authorList>
            <person name="Buettner E."/>
            <person name="Kellner H."/>
        </authorList>
    </citation>
    <scope>NUCLEOTIDE SEQUENCE [LARGE SCALE GENOMIC DNA]</scope>
    <source>
        <strain evidence="4 5">DSM 108281</strain>
    </source>
</reference>
<feature type="compositionally biased region" description="Polar residues" evidence="2">
    <location>
        <begin position="403"/>
        <end position="423"/>
    </location>
</feature>
<dbReference type="SUPFAM" id="SSF50729">
    <property type="entry name" value="PH domain-like"/>
    <property type="match status" value="1"/>
</dbReference>
<feature type="region of interest" description="Disordered" evidence="2">
    <location>
        <begin position="156"/>
        <end position="175"/>
    </location>
</feature>
<comment type="caution">
    <text evidence="4">The sequence shown here is derived from an EMBL/GenBank/DDBJ whole genome shotgun (WGS) entry which is preliminary data.</text>
</comment>
<feature type="compositionally biased region" description="Basic and acidic residues" evidence="2">
    <location>
        <begin position="585"/>
        <end position="597"/>
    </location>
</feature>
<feature type="region of interest" description="Disordered" evidence="2">
    <location>
        <begin position="502"/>
        <end position="619"/>
    </location>
</feature>
<name>A0A4S4LYZ1_9AGAM</name>
<protein>
    <recommendedName>
        <fullName evidence="3">PH domain-containing protein</fullName>
    </recommendedName>
</protein>
<evidence type="ECO:0000313" key="4">
    <source>
        <dbReference type="EMBL" id="THH15640.1"/>
    </source>
</evidence>
<feature type="region of interest" description="Disordered" evidence="2">
    <location>
        <begin position="390"/>
        <end position="485"/>
    </location>
</feature>
<feature type="compositionally biased region" description="Polar residues" evidence="2">
    <location>
        <begin position="519"/>
        <end position="534"/>
    </location>
</feature>
<dbReference type="PROSITE" id="PS50003">
    <property type="entry name" value="PH_DOMAIN"/>
    <property type="match status" value="1"/>
</dbReference>
<dbReference type="EMBL" id="SGPL01000199">
    <property type="protein sequence ID" value="THH15640.1"/>
    <property type="molecule type" value="Genomic_DNA"/>
</dbReference>
<dbReference type="OrthoDB" id="2261329at2759"/>
<dbReference type="InterPro" id="IPR001849">
    <property type="entry name" value="PH_domain"/>
</dbReference>
<evidence type="ECO:0000259" key="3">
    <source>
        <dbReference type="PROSITE" id="PS50003"/>
    </source>
</evidence>
<evidence type="ECO:0000313" key="5">
    <source>
        <dbReference type="Proteomes" id="UP000310158"/>
    </source>
</evidence>
<evidence type="ECO:0000256" key="2">
    <source>
        <dbReference type="SAM" id="MobiDB-lite"/>
    </source>
</evidence>
<feature type="compositionally biased region" description="Low complexity" evidence="2">
    <location>
        <begin position="554"/>
        <end position="574"/>
    </location>
</feature>
<dbReference type="AlphaFoldDB" id="A0A4S4LYZ1"/>
<feature type="compositionally biased region" description="Basic and acidic residues" evidence="2">
    <location>
        <begin position="540"/>
        <end position="553"/>
    </location>
</feature>